<dbReference type="Gene3D" id="3.30.230.10">
    <property type="match status" value="1"/>
</dbReference>
<dbReference type="InterPro" id="IPR036890">
    <property type="entry name" value="HATPase_C_sf"/>
</dbReference>
<dbReference type="GO" id="GO:0005694">
    <property type="term" value="C:chromosome"/>
    <property type="evidence" value="ECO:0007669"/>
    <property type="project" value="InterPro"/>
</dbReference>
<dbReference type="InterPro" id="IPR013759">
    <property type="entry name" value="Topo_IIA_B_C"/>
</dbReference>
<dbReference type="AlphaFoldDB" id="A0A1M6KJS2"/>
<dbReference type="GO" id="GO:0003677">
    <property type="term" value="F:DNA binding"/>
    <property type="evidence" value="ECO:0007669"/>
    <property type="project" value="UniProtKB-KW"/>
</dbReference>
<dbReference type="Pfam" id="PF01751">
    <property type="entry name" value="Toprim"/>
    <property type="match status" value="1"/>
</dbReference>
<dbReference type="PANTHER" id="PTHR45866:SF1">
    <property type="entry name" value="DNA GYRASE SUBUNIT B, MITOCHONDRIAL"/>
    <property type="match status" value="1"/>
</dbReference>
<evidence type="ECO:0000256" key="9">
    <source>
        <dbReference type="ARBA" id="ARBA00023235"/>
    </source>
</evidence>
<evidence type="ECO:0000256" key="2">
    <source>
        <dbReference type="ARBA" id="ARBA00010708"/>
    </source>
</evidence>
<name>A0A1M6KJS2_9FLAO</name>
<dbReference type="InterPro" id="IPR000565">
    <property type="entry name" value="Topo_IIA_B"/>
</dbReference>
<evidence type="ECO:0000256" key="8">
    <source>
        <dbReference type="ARBA" id="ARBA00023125"/>
    </source>
</evidence>
<keyword evidence="7 10" id="KW-0799">Topoisomerase</keyword>
<dbReference type="SMART" id="SM00433">
    <property type="entry name" value="TOP2c"/>
    <property type="match status" value="1"/>
</dbReference>
<dbReference type="PRINTS" id="PR01159">
    <property type="entry name" value="DNAGYRASEB"/>
</dbReference>
<dbReference type="Pfam" id="PF02518">
    <property type="entry name" value="HATPase_c"/>
    <property type="match status" value="1"/>
</dbReference>
<dbReference type="GO" id="GO:0005524">
    <property type="term" value="F:ATP binding"/>
    <property type="evidence" value="ECO:0007669"/>
    <property type="project" value="UniProtKB-UniRule"/>
</dbReference>
<sequence length="646" mass="72165">MSEEQKKSNYSADSIQALEGMEHVRMRPSMYIGDVGVRGLHHLVYEVVDNSIDEALAGHCDTIDVTINEDNSITTKDNGRGIPVGIHKKEGVSALEVVMTKIGAGGKFDKDSYKVSGGLHGVGVSCVNALSDHLHAIVHKEGKVWEQEYERGKPLYPVKSTGDTDFNGTIVTFRPDPTIFQQTLEYNYDTLASRMRELAYLNKGITITLTDKRHQDEEGNNVSEIFHSQEGLKEFVRFLDTSRSPIIGDVISMEGEKNNIPVEVAMIYNDSYAENLHSYVNNINTHEGGTHLSGFRRGLTSTLKKYADSSGMLDKLKFEISGDDFREGLTAIVSVKVAEPQFEGQTKTKLGNREVTSAVSQAVSEMLENYLEENPSDAKTIVEKVILAAQARHAAKKAREMVQRKSVMSIGGLPGKLSDCSEQDPALCEVFLVEGDSAGGTAKQGRDRMFQAILPLRGKILNVEKAMHHKVFENEEIKNIFTALGVTIGTEEDSKALNLSKLRYHKIVIMCDADVDGSHISTLILTFFFRYMKELIEAGHIYIAAPPLYLVKKGAKKQYAWNDDQRDQIVREFGENSKIQRYKGLGEMNAEQLWDTTMNPEYRTLRQVSIDNLTEADRIFSMLMGDEVPPRREFIEKNAVYANIDA</sequence>
<dbReference type="CDD" id="cd03366">
    <property type="entry name" value="TOPRIM_TopoIIA_GyrB"/>
    <property type="match status" value="1"/>
</dbReference>
<dbReference type="InterPro" id="IPR002288">
    <property type="entry name" value="DNA_gyrase_B_C"/>
</dbReference>
<dbReference type="GO" id="GO:0006261">
    <property type="term" value="P:DNA-templated DNA replication"/>
    <property type="evidence" value="ECO:0007669"/>
    <property type="project" value="UniProtKB-UniRule"/>
</dbReference>
<comment type="miscellaneous">
    <text evidence="10">Few gyrases are as efficient as E.coli at forming negative supercoils. Not all organisms have 2 type II topoisomerases; in organisms with a single type II topoisomerase this enzyme also has to decatenate newly replicated chromosomes.</text>
</comment>
<dbReference type="SUPFAM" id="SSF54211">
    <property type="entry name" value="Ribosomal protein S5 domain 2-like"/>
    <property type="match status" value="1"/>
</dbReference>
<gene>
    <name evidence="10" type="primary">gyrB</name>
    <name evidence="12" type="ORF">SAMN04488508_11157</name>
</gene>
<dbReference type="GO" id="GO:0046872">
    <property type="term" value="F:metal ion binding"/>
    <property type="evidence" value="ECO:0007669"/>
    <property type="project" value="UniProtKB-KW"/>
</dbReference>
<dbReference type="STRING" id="570521.SAMN04488508_11157"/>
<evidence type="ECO:0000256" key="6">
    <source>
        <dbReference type="ARBA" id="ARBA00022842"/>
    </source>
</evidence>
<dbReference type="GO" id="GO:0005737">
    <property type="term" value="C:cytoplasm"/>
    <property type="evidence" value="ECO:0007669"/>
    <property type="project" value="UniProtKB-SubCell"/>
</dbReference>
<dbReference type="PROSITE" id="PS50880">
    <property type="entry name" value="TOPRIM"/>
    <property type="match status" value="1"/>
</dbReference>
<dbReference type="PANTHER" id="PTHR45866">
    <property type="entry name" value="DNA GYRASE/TOPOISOMERASE SUBUNIT B"/>
    <property type="match status" value="1"/>
</dbReference>
<feature type="binding site" evidence="10">
    <location>
        <position position="512"/>
    </location>
    <ligand>
        <name>Mg(2+)</name>
        <dbReference type="ChEBI" id="CHEBI:18420"/>
        <label>2</label>
    </ligand>
</feature>
<dbReference type="InterPro" id="IPR011557">
    <property type="entry name" value="GyrB"/>
</dbReference>
<keyword evidence="10" id="KW-0963">Cytoplasm</keyword>
<feature type="binding site" evidence="10">
    <location>
        <position position="514"/>
    </location>
    <ligand>
        <name>Mg(2+)</name>
        <dbReference type="ChEBI" id="CHEBI:18420"/>
        <label>2</label>
    </ligand>
</feature>
<keyword evidence="6 10" id="KW-0460">Magnesium</keyword>
<feature type="binding site" evidence="10">
    <location>
        <position position="434"/>
    </location>
    <ligand>
        <name>Mg(2+)</name>
        <dbReference type="ChEBI" id="CHEBI:18420"/>
        <label>1</label>
        <note>catalytic</note>
    </ligand>
</feature>
<dbReference type="Proteomes" id="UP000184432">
    <property type="component" value="Unassembled WGS sequence"/>
</dbReference>
<keyword evidence="5 10" id="KW-0067">ATP-binding</keyword>
<dbReference type="PROSITE" id="PS00177">
    <property type="entry name" value="TOPOISOMERASE_II"/>
    <property type="match status" value="1"/>
</dbReference>
<dbReference type="SUPFAM" id="SSF56719">
    <property type="entry name" value="Type II DNA topoisomerase"/>
    <property type="match status" value="1"/>
</dbReference>
<comment type="similarity">
    <text evidence="2 10">Belongs to the type II topoisomerase GyrB family.</text>
</comment>
<dbReference type="InterPro" id="IPR006171">
    <property type="entry name" value="TOPRIM_dom"/>
</dbReference>
<dbReference type="FunFam" id="3.30.230.10:FF:000005">
    <property type="entry name" value="DNA gyrase subunit B"/>
    <property type="match status" value="1"/>
</dbReference>
<evidence type="ECO:0000256" key="4">
    <source>
        <dbReference type="ARBA" id="ARBA00022741"/>
    </source>
</evidence>
<evidence type="ECO:0000256" key="10">
    <source>
        <dbReference type="HAMAP-Rule" id="MF_01898"/>
    </source>
</evidence>
<dbReference type="NCBIfam" id="TIGR01059">
    <property type="entry name" value="gyrB"/>
    <property type="match status" value="1"/>
</dbReference>
<proteinExistence type="inferred from homology"/>
<comment type="cofactor">
    <cofactor evidence="10">
        <name>Mg(2+)</name>
        <dbReference type="ChEBI" id="CHEBI:18420"/>
    </cofactor>
    <cofactor evidence="10">
        <name>Mn(2+)</name>
        <dbReference type="ChEBI" id="CHEBI:29035"/>
    </cofactor>
    <cofactor evidence="10">
        <name>Ca(2+)</name>
        <dbReference type="ChEBI" id="CHEBI:29108"/>
    </cofactor>
    <text evidence="10">Binds two Mg(2+) per subunit. The magnesium ions form salt bridges with both the protein and the DNA. Can also accept other divalent metal cations, such as Mn(2+) or Ca(2+).</text>
</comment>
<keyword evidence="13" id="KW-1185">Reference proteome</keyword>
<evidence type="ECO:0000259" key="11">
    <source>
        <dbReference type="PROSITE" id="PS50880"/>
    </source>
</evidence>
<evidence type="ECO:0000256" key="5">
    <source>
        <dbReference type="ARBA" id="ARBA00022840"/>
    </source>
</evidence>
<dbReference type="GO" id="GO:0006265">
    <property type="term" value="P:DNA topological change"/>
    <property type="evidence" value="ECO:0007669"/>
    <property type="project" value="UniProtKB-UniRule"/>
</dbReference>
<dbReference type="CDD" id="cd00822">
    <property type="entry name" value="TopoII_Trans_DNA_gyrase"/>
    <property type="match status" value="1"/>
</dbReference>
<feature type="domain" description="Toprim" evidence="11">
    <location>
        <begin position="428"/>
        <end position="547"/>
    </location>
</feature>
<feature type="binding site" evidence="10">
    <location>
        <position position="512"/>
    </location>
    <ligand>
        <name>Mg(2+)</name>
        <dbReference type="ChEBI" id="CHEBI:18420"/>
        <label>1</label>
        <note>catalytic</note>
    </ligand>
</feature>
<keyword evidence="9 10" id="KW-0413">Isomerase</keyword>
<dbReference type="InterPro" id="IPR013760">
    <property type="entry name" value="Topo_IIA-like_dom_sf"/>
</dbReference>
<comment type="function">
    <text evidence="10">A type II topoisomerase that negatively supercoils closed circular double-stranded (ds) DNA in an ATP-dependent manner to modulate DNA topology and maintain chromosomes in an underwound state. Negative supercoiling favors strand separation, and DNA replication, transcription, recombination and repair, all of which involve strand separation. Also able to catalyze the interconversion of other topological isomers of dsDNA rings, including catenanes and knotted rings. Type II topoisomerases break and join 2 DNA strands simultaneously in an ATP-dependent manner.</text>
</comment>
<reference evidence="13" key="1">
    <citation type="submission" date="2016-11" db="EMBL/GenBank/DDBJ databases">
        <authorList>
            <person name="Varghese N."/>
            <person name="Submissions S."/>
        </authorList>
    </citation>
    <scope>NUCLEOTIDE SEQUENCE [LARGE SCALE GENOMIC DNA]</scope>
    <source>
        <strain evidence="13">DSM 22623</strain>
    </source>
</reference>
<dbReference type="NCBIfam" id="NF004189">
    <property type="entry name" value="PRK05644.1"/>
    <property type="match status" value="1"/>
</dbReference>
<comment type="catalytic activity">
    <reaction evidence="1 10">
        <text>ATP-dependent breakage, passage and rejoining of double-stranded DNA.</text>
        <dbReference type="EC" id="5.6.2.2"/>
    </reaction>
</comment>
<dbReference type="Pfam" id="PF00986">
    <property type="entry name" value="DNA_gyraseB_C"/>
    <property type="match status" value="1"/>
</dbReference>
<dbReference type="Gene3D" id="3.40.50.670">
    <property type="match status" value="1"/>
</dbReference>
<evidence type="ECO:0000256" key="3">
    <source>
        <dbReference type="ARBA" id="ARBA00022723"/>
    </source>
</evidence>
<dbReference type="SMART" id="SM00387">
    <property type="entry name" value="HATPase_c"/>
    <property type="match status" value="1"/>
</dbReference>
<dbReference type="InterPro" id="IPR014721">
    <property type="entry name" value="Ribsml_uS5_D2-typ_fold_subgr"/>
</dbReference>
<dbReference type="RefSeq" id="WP_073321021.1">
    <property type="nucleotide sequence ID" value="NZ_FQYP01000011.1"/>
</dbReference>
<keyword evidence="4 10" id="KW-0547">Nucleotide-binding</keyword>
<dbReference type="EMBL" id="FQYP01000011">
    <property type="protein sequence ID" value="SHJ59198.1"/>
    <property type="molecule type" value="Genomic_DNA"/>
</dbReference>
<dbReference type="InterPro" id="IPR018522">
    <property type="entry name" value="TopoIIA_CS"/>
</dbReference>
<keyword evidence="3 10" id="KW-0479">Metal-binding</keyword>
<evidence type="ECO:0000256" key="7">
    <source>
        <dbReference type="ARBA" id="ARBA00023029"/>
    </source>
</evidence>
<accession>A0A1M6KJS2</accession>
<dbReference type="Pfam" id="PF00204">
    <property type="entry name" value="DNA_gyraseB"/>
    <property type="match status" value="1"/>
</dbReference>
<dbReference type="HAMAP" id="MF_01898">
    <property type="entry name" value="GyrB"/>
    <property type="match status" value="1"/>
</dbReference>
<comment type="subcellular location">
    <subcellularLocation>
        <location evidence="10">Cytoplasm</location>
    </subcellularLocation>
</comment>
<dbReference type="InterPro" id="IPR003594">
    <property type="entry name" value="HATPase_dom"/>
</dbReference>
<evidence type="ECO:0000256" key="1">
    <source>
        <dbReference type="ARBA" id="ARBA00000185"/>
    </source>
</evidence>
<dbReference type="FunFam" id="3.40.50.670:FF:000002">
    <property type="entry name" value="DNA gyrase subunit B"/>
    <property type="match status" value="1"/>
</dbReference>
<evidence type="ECO:0000313" key="13">
    <source>
        <dbReference type="Proteomes" id="UP000184432"/>
    </source>
</evidence>
<protein>
    <recommendedName>
        <fullName evidence="10">DNA gyrase subunit B</fullName>
        <ecNumber evidence="10">5.6.2.2</ecNumber>
    </recommendedName>
</protein>
<dbReference type="InterPro" id="IPR001241">
    <property type="entry name" value="Topo_IIA"/>
</dbReference>
<dbReference type="NCBIfam" id="NF011501">
    <property type="entry name" value="PRK14939.1"/>
    <property type="match status" value="1"/>
</dbReference>
<feature type="site" description="Interaction with DNA" evidence="10">
    <location>
        <position position="459"/>
    </location>
</feature>
<comment type="subunit">
    <text evidence="10">Heterotetramer, composed of two GyrA and two GyrB chains. In the heterotetramer, GyrA contains the active site tyrosine that forms a transient covalent intermediate with DNA, while GyrB binds cofactors and catalyzes ATP hydrolysis.</text>
</comment>
<dbReference type="FunFam" id="3.30.565.10:FF:000002">
    <property type="entry name" value="DNA gyrase subunit B"/>
    <property type="match status" value="1"/>
</dbReference>
<dbReference type="EC" id="5.6.2.2" evidence="10"/>
<dbReference type="InterPro" id="IPR034160">
    <property type="entry name" value="TOPRIM_GyrB"/>
</dbReference>
<dbReference type="GO" id="GO:0034335">
    <property type="term" value="F:DNA negative supercoiling activity"/>
    <property type="evidence" value="ECO:0007669"/>
    <property type="project" value="UniProtKB-ARBA"/>
</dbReference>
<dbReference type="PRINTS" id="PR00418">
    <property type="entry name" value="TPI2FAMILY"/>
</dbReference>
<evidence type="ECO:0000313" key="12">
    <source>
        <dbReference type="EMBL" id="SHJ59198.1"/>
    </source>
</evidence>
<dbReference type="SUPFAM" id="SSF55874">
    <property type="entry name" value="ATPase domain of HSP90 chaperone/DNA topoisomerase II/histidine kinase"/>
    <property type="match status" value="1"/>
</dbReference>
<dbReference type="CDD" id="cd16928">
    <property type="entry name" value="HATPase_GyrB-like"/>
    <property type="match status" value="1"/>
</dbReference>
<dbReference type="OrthoDB" id="9802808at2"/>
<organism evidence="12 13">
    <name type="scientific">Aquimarina spongiae</name>
    <dbReference type="NCBI Taxonomy" id="570521"/>
    <lineage>
        <taxon>Bacteria</taxon>
        <taxon>Pseudomonadati</taxon>
        <taxon>Bacteroidota</taxon>
        <taxon>Flavobacteriia</taxon>
        <taxon>Flavobacteriales</taxon>
        <taxon>Flavobacteriaceae</taxon>
        <taxon>Aquimarina</taxon>
    </lineage>
</organism>
<feature type="site" description="Interaction with DNA" evidence="10">
    <location>
        <position position="462"/>
    </location>
</feature>
<dbReference type="InterPro" id="IPR020568">
    <property type="entry name" value="Ribosomal_Su5_D2-typ_SF"/>
</dbReference>
<keyword evidence="8" id="KW-0238">DNA-binding</keyword>
<dbReference type="InterPro" id="IPR013506">
    <property type="entry name" value="Topo_IIA_bsu_dom2"/>
</dbReference>
<dbReference type="Gene3D" id="3.30.565.10">
    <property type="entry name" value="Histidine kinase-like ATPase, C-terminal domain"/>
    <property type="match status" value="1"/>
</dbReference>